<name>A0A6L9Y1C4_9MICO</name>
<dbReference type="GO" id="GO:0005886">
    <property type="term" value="C:plasma membrane"/>
    <property type="evidence" value="ECO:0007669"/>
    <property type="project" value="UniProtKB-SubCell"/>
</dbReference>
<dbReference type="Pfam" id="PF00535">
    <property type="entry name" value="Glycos_transf_2"/>
    <property type="match status" value="1"/>
</dbReference>
<comment type="subcellular location">
    <subcellularLocation>
        <location evidence="1">Cell membrane</location>
    </subcellularLocation>
</comment>
<evidence type="ECO:0000256" key="9">
    <source>
        <dbReference type="ARBA" id="ARBA00040345"/>
    </source>
</evidence>
<dbReference type="Proteomes" id="UP000474967">
    <property type="component" value="Unassembled WGS sequence"/>
</dbReference>
<evidence type="ECO:0000256" key="4">
    <source>
        <dbReference type="ARBA" id="ARBA00022679"/>
    </source>
</evidence>
<dbReference type="AlphaFoldDB" id="A0A6L9Y1C4"/>
<dbReference type="GO" id="GO:0016757">
    <property type="term" value="F:glycosyltransferase activity"/>
    <property type="evidence" value="ECO:0007669"/>
    <property type="project" value="UniProtKB-KW"/>
</dbReference>
<evidence type="ECO:0000256" key="6">
    <source>
        <dbReference type="ARBA" id="ARBA00037281"/>
    </source>
</evidence>
<evidence type="ECO:0000256" key="8">
    <source>
        <dbReference type="ARBA" id="ARBA00038120"/>
    </source>
</evidence>
<dbReference type="Gene3D" id="3.90.550.10">
    <property type="entry name" value="Spore Coat Polysaccharide Biosynthesis Protein SpsA, Chain A"/>
    <property type="match status" value="1"/>
</dbReference>
<evidence type="ECO:0000313" key="11">
    <source>
        <dbReference type="EMBL" id="NEN07492.1"/>
    </source>
</evidence>
<dbReference type="InterPro" id="IPR029044">
    <property type="entry name" value="Nucleotide-diphossugar_trans"/>
</dbReference>
<gene>
    <name evidence="11" type="ORF">G3T36_16650</name>
</gene>
<dbReference type="SUPFAM" id="SSF53448">
    <property type="entry name" value="Nucleotide-diphospho-sugar transferases"/>
    <property type="match status" value="1"/>
</dbReference>
<sequence>MPSITVVIPALDDSVMLERCLRDLQAQLRPADEIIVVDNGSTDDTAAVAMAGGARVIEQPVRGIWPAAATGYDAATGDLIARLDADSRPPEDWLMHIEAEFTVSPEISVLTGPGVFYDGNPLVAGIGQTVYIGGFFWSMSIWLGQPPVFGSNFAMRRDVWQRVRGRVHRDLREIHDDLDLSIHLDPDQIVRLDERLTVGISSRPFATWRGLGRRLSWAYSTLRMHLPEESPWRRRAARRRWEEEHAEQDLPGAIA</sequence>
<evidence type="ECO:0000256" key="3">
    <source>
        <dbReference type="ARBA" id="ARBA00022676"/>
    </source>
</evidence>
<dbReference type="InterPro" id="IPR001173">
    <property type="entry name" value="Glyco_trans_2-like"/>
</dbReference>
<evidence type="ECO:0000259" key="10">
    <source>
        <dbReference type="Pfam" id="PF00535"/>
    </source>
</evidence>
<dbReference type="EMBL" id="JAAGWY010000004">
    <property type="protein sequence ID" value="NEN07492.1"/>
    <property type="molecule type" value="Genomic_DNA"/>
</dbReference>
<keyword evidence="4 11" id="KW-0808">Transferase</keyword>
<feature type="domain" description="Glycosyltransferase 2-like" evidence="10">
    <location>
        <begin position="5"/>
        <end position="127"/>
    </location>
</feature>
<keyword evidence="12" id="KW-1185">Reference proteome</keyword>
<proteinExistence type="inferred from homology"/>
<dbReference type="PANTHER" id="PTHR43646:SF2">
    <property type="entry name" value="GLYCOSYLTRANSFERASE 2-LIKE DOMAIN-CONTAINING PROTEIN"/>
    <property type="match status" value="1"/>
</dbReference>
<dbReference type="PANTHER" id="PTHR43646">
    <property type="entry name" value="GLYCOSYLTRANSFERASE"/>
    <property type="match status" value="1"/>
</dbReference>
<protein>
    <recommendedName>
        <fullName evidence="9">4,4'-diaponeurosporenoate glycosyltransferase</fullName>
    </recommendedName>
</protein>
<keyword evidence="3" id="KW-0328">Glycosyltransferase</keyword>
<keyword evidence="5" id="KW-0472">Membrane</keyword>
<reference evidence="11 12" key="1">
    <citation type="journal article" date="2014" name="J. Microbiol.">
        <title>Diaminobutyricibacter tongyongensis gen. nov., sp. nov. and Homoserinibacter gongjuensis gen. nov., sp. nov. belong to the family Microbacteriaceae.</title>
        <authorList>
            <person name="Kim S.J."/>
            <person name="Ahn J.H."/>
            <person name="Weon H.Y."/>
            <person name="Hamada M."/>
            <person name="Suzuki K."/>
            <person name="Kwon S.W."/>
        </authorList>
    </citation>
    <scope>NUCLEOTIDE SEQUENCE [LARGE SCALE GENOMIC DNA]</scope>
    <source>
        <strain evidence="11 12">NBRC 108724</strain>
    </source>
</reference>
<dbReference type="RefSeq" id="WP_163290941.1">
    <property type="nucleotide sequence ID" value="NZ_JAAGWY010000004.1"/>
</dbReference>
<evidence type="ECO:0000313" key="12">
    <source>
        <dbReference type="Proteomes" id="UP000474967"/>
    </source>
</evidence>
<accession>A0A6L9Y1C4</accession>
<comment type="caution">
    <text evidence="11">The sequence shown here is derived from an EMBL/GenBank/DDBJ whole genome shotgun (WGS) entry which is preliminary data.</text>
</comment>
<dbReference type="CDD" id="cd00761">
    <property type="entry name" value="Glyco_tranf_GTA_type"/>
    <property type="match status" value="1"/>
</dbReference>
<evidence type="ECO:0000256" key="5">
    <source>
        <dbReference type="ARBA" id="ARBA00023136"/>
    </source>
</evidence>
<comment type="pathway">
    <text evidence="7">Carotenoid biosynthesis; staphyloxanthin biosynthesis; staphyloxanthin from farnesyl diphosphate: step 4/5.</text>
</comment>
<keyword evidence="2" id="KW-1003">Cell membrane</keyword>
<comment type="function">
    <text evidence="6">Catalyzes the glycosylation of 4,4'-diaponeurosporenoate, i.e. the esterification of glucose at the C1'' position with the carboxyl group of 4,4'-diaponeurosporenic acid, to form glycosyl-4,4'-diaponeurosporenoate. This is a step in the biosynthesis of staphyloxanthin, an orange pigment present in most staphylococci strains.</text>
</comment>
<evidence type="ECO:0000256" key="1">
    <source>
        <dbReference type="ARBA" id="ARBA00004236"/>
    </source>
</evidence>
<organism evidence="11 12">
    <name type="scientific">Leifsonia tongyongensis</name>
    <dbReference type="NCBI Taxonomy" id="1268043"/>
    <lineage>
        <taxon>Bacteria</taxon>
        <taxon>Bacillati</taxon>
        <taxon>Actinomycetota</taxon>
        <taxon>Actinomycetes</taxon>
        <taxon>Micrococcales</taxon>
        <taxon>Microbacteriaceae</taxon>
        <taxon>Leifsonia</taxon>
    </lineage>
</organism>
<evidence type="ECO:0000256" key="7">
    <source>
        <dbReference type="ARBA" id="ARBA00037904"/>
    </source>
</evidence>
<evidence type="ECO:0000256" key="2">
    <source>
        <dbReference type="ARBA" id="ARBA00022475"/>
    </source>
</evidence>
<comment type="similarity">
    <text evidence="8">Belongs to the glycosyltransferase 2 family. CrtQ subfamily.</text>
</comment>